<feature type="transmembrane region" description="Helical" evidence="7">
    <location>
        <begin position="33"/>
        <end position="55"/>
    </location>
</feature>
<dbReference type="PANTHER" id="PTHR13023">
    <property type="entry name" value="APYRASE"/>
    <property type="match status" value="1"/>
</dbReference>
<feature type="binding site" evidence="6">
    <location>
        <position position="142"/>
    </location>
    <ligand>
        <name>Ca(2+)</name>
        <dbReference type="ChEBI" id="CHEBI:29108"/>
    </ligand>
</feature>
<keyword evidence="7" id="KW-0472">Membrane</keyword>
<dbReference type="FunFam" id="2.120.10.100:FF:000001">
    <property type="entry name" value="Soluble calcium-activated nucleotidase 1"/>
    <property type="match status" value="1"/>
</dbReference>
<dbReference type="GO" id="GO:0030166">
    <property type="term" value="P:proteoglycan biosynthetic process"/>
    <property type="evidence" value="ECO:0007669"/>
    <property type="project" value="TreeGrafter"/>
</dbReference>
<evidence type="ECO:0000313" key="8">
    <source>
        <dbReference type="EMBL" id="KAG5185700.1"/>
    </source>
</evidence>
<evidence type="ECO:0000256" key="2">
    <source>
        <dbReference type="ARBA" id="ARBA00022723"/>
    </source>
</evidence>
<dbReference type="InterPro" id="IPR009283">
    <property type="entry name" value="Apyrase"/>
</dbReference>
<keyword evidence="7" id="KW-0812">Transmembrane</keyword>
<evidence type="ECO:0000256" key="1">
    <source>
        <dbReference type="ARBA" id="ARBA00001913"/>
    </source>
</evidence>
<dbReference type="OrthoDB" id="25028at2759"/>
<dbReference type="SUPFAM" id="SSF101887">
    <property type="entry name" value="Apyrase"/>
    <property type="match status" value="1"/>
</dbReference>
<comment type="similarity">
    <text evidence="5">Belongs to the apyrase family.</text>
</comment>
<evidence type="ECO:0000256" key="4">
    <source>
        <dbReference type="ARBA" id="ARBA00022837"/>
    </source>
</evidence>
<feature type="binding site" evidence="6">
    <location>
        <position position="324"/>
    </location>
    <ligand>
        <name>Ca(2+)</name>
        <dbReference type="ChEBI" id="CHEBI:29108"/>
    </ligand>
</feature>
<reference evidence="8" key="1">
    <citation type="submission" date="2021-02" db="EMBL/GenBank/DDBJ databases">
        <title>First Annotated Genome of the Yellow-green Alga Tribonema minus.</title>
        <authorList>
            <person name="Mahan K.M."/>
        </authorList>
    </citation>
    <scope>NUCLEOTIDE SEQUENCE</scope>
    <source>
        <strain evidence="8">UTEX B ZZ1240</strain>
    </source>
</reference>
<dbReference type="InterPro" id="IPR036258">
    <property type="entry name" value="Apyrase_sf"/>
</dbReference>
<organism evidence="8 9">
    <name type="scientific">Tribonema minus</name>
    <dbReference type="NCBI Taxonomy" id="303371"/>
    <lineage>
        <taxon>Eukaryota</taxon>
        <taxon>Sar</taxon>
        <taxon>Stramenopiles</taxon>
        <taxon>Ochrophyta</taxon>
        <taxon>PX clade</taxon>
        <taxon>Xanthophyceae</taxon>
        <taxon>Tribonematales</taxon>
        <taxon>Tribonemataceae</taxon>
        <taxon>Tribonema</taxon>
    </lineage>
</organism>
<dbReference type="GO" id="GO:0005509">
    <property type="term" value="F:calcium ion binding"/>
    <property type="evidence" value="ECO:0007669"/>
    <property type="project" value="InterPro"/>
</dbReference>
<comment type="cofactor">
    <cofactor evidence="1 6">
        <name>Ca(2+)</name>
        <dbReference type="ChEBI" id="CHEBI:29108"/>
    </cofactor>
</comment>
<dbReference type="Proteomes" id="UP000664859">
    <property type="component" value="Unassembled WGS sequence"/>
</dbReference>
<dbReference type="AlphaFoldDB" id="A0A835Z277"/>
<evidence type="ECO:0000256" key="5">
    <source>
        <dbReference type="ARBA" id="ARBA00025738"/>
    </source>
</evidence>
<comment type="caution">
    <text evidence="8">The sequence shown here is derived from an EMBL/GenBank/DDBJ whole genome shotgun (WGS) entry which is preliminary data.</text>
</comment>
<protein>
    <submittedName>
        <fullName evidence="8">Apyrase family protein</fullName>
    </submittedName>
</protein>
<keyword evidence="9" id="KW-1185">Reference proteome</keyword>
<keyword evidence="7" id="KW-1133">Transmembrane helix</keyword>
<dbReference type="EMBL" id="JAFCMP010000124">
    <property type="protein sequence ID" value="KAG5185700.1"/>
    <property type="molecule type" value="Genomic_DNA"/>
</dbReference>
<name>A0A835Z277_9STRA</name>
<keyword evidence="2 6" id="KW-0479">Metal-binding</keyword>
<keyword evidence="3" id="KW-0378">Hydrolase</keyword>
<evidence type="ECO:0000256" key="6">
    <source>
        <dbReference type="PIRSR" id="PIRSR609283-1"/>
    </source>
</evidence>
<feature type="binding site" evidence="6">
    <location>
        <position position="194"/>
    </location>
    <ligand>
        <name>Ca(2+)</name>
        <dbReference type="ChEBI" id="CHEBI:29108"/>
    </ligand>
</feature>
<feature type="binding site" evidence="6">
    <location>
        <position position="143"/>
    </location>
    <ligand>
        <name>Ca(2+)</name>
        <dbReference type="ChEBI" id="CHEBI:29108"/>
    </ligand>
</feature>
<evidence type="ECO:0000256" key="7">
    <source>
        <dbReference type="SAM" id="Phobius"/>
    </source>
</evidence>
<dbReference type="Pfam" id="PF06079">
    <property type="entry name" value="Apyrase"/>
    <property type="match status" value="1"/>
</dbReference>
<keyword evidence="4 6" id="KW-0106">Calcium</keyword>
<dbReference type="PANTHER" id="PTHR13023:SF3">
    <property type="entry name" value="SOLUBLE CALCIUM-ACTIVATED NUCLEOTIDASE 1"/>
    <property type="match status" value="1"/>
</dbReference>
<proteinExistence type="inferred from homology"/>
<feature type="binding site" evidence="6">
    <location>
        <position position="378"/>
    </location>
    <ligand>
        <name>Ca(2+)</name>
        <dbReference type="ChEBI" id="CHEBI:29108"/>
    </ligand>
</feature>
<accession>A0A835Z277</accession>
<evidence type="ECO:0000256" key="3">
    <source>
        <dbReference type="ARBA" id="ARBA00022801"/>
    </source>
</evidence>
<sequence>MQGRGGNGSSRRTSYISQFDGGGWSAATQRPGYCTVAIVMTIVLLVFALPTITLYGRASNNMQPSLISPAEVTGHPSDYRLLVIADLDTQSRVGTDGKVYHSILQEGTLHRSADTGRYSVQWGGAHKLKSGHNEAGRGMELSELVEYNGRLYTFDDRTGIVFEVIKESSGDYHVAPKHVLGEGDGSVDKGMKIEWATVKDGELVCGSFGKEYTNAAGAVISTNNNWVVLVDAEGRQRRYDWTQHYQTMREATGTTFPGYMIHEAGNWAPALRRWVFLPRRISPDPYDDAEDERKGSNKMLILDEALSKVEVREVGTIMPERGFSSFKFLPGTRDTVIVALKSEERSADNSQNTYITVFDLEGRVLLEETEMPGLAKFEGLEVWTA</sequence>
<feature type="binding site" evidence="6">
    <location>
        <position position="263"/>
    </location>
    <ligand>
        <name>Ca(2+)</name>
        <dbReference type="ChEBI" id="CHEBI:29108"/>
    </ligand>
</feature>
<dbReference type="GO" id="GO:0004382">
    <property type="term" value="F:GDP phosphatase activity"/>
    <property type="evidence" value="ECO:0007669"/>
    <property type="project" value="TreeGrafter"/>
</dbReference>
<evidence type="ECO:0000313" key="9">
    <source>
        <dbReference type="Proteomes" id="UP000664859"/>
    </source>
</evidence>
<dbReference type="Gene3D" id="2.120.10.100">
    <property type="entry name" value="Apyrase"/>
    <property type="match status" value="1"/>
</dbReference>
<gene>
    <name evidence="8" type="ORF">JKP88DRAFT_269651</name>
</gene>
<dbReference type="GO" id="GO:0045134">
    <property type="term" value="F:UDP phosphatase activity"/>
    <property type="evidence" value="ECO:0007669"/>
    <property type="project" value="TreeGrafter"/>
</dbReference>